<dbReference type="InterPro" id="IPR005829">
    <property type="entry name" value="Sugar_transporter_CS"/>
</dbReference>
<dbReference type="InterPro" id="IPR011701">
    <property type="entry name" value="MFS"/>
</dbReference>
<sequence>MSSSSAVSGPAPALRRGDPGFRPIAIGLFFAGFTTFALLYATQPLLPALVGAYGITPGEASLSVSVTTAALAIAVIPASALSERWGRRPVMIGSLAAAVVFGLAASVAPGFGLLLVLRALEGLALAGLPAVGMAYLADEIDGDHLGGAMGLYVAGNSVGGFGGRLVTSALADLTGSWRWALAGIALLSAACLVAFAAVLPASRRFRPSPVGVRVLLAEARSHLADPVLRRLYAVGLLVMGVFVCAYNYVTFLLLGPPFRLPALVVGFVFVLYAVGTATSTRAGRLADRVGTSPVVLGAATVAAVGAVLMLASWVAVVVAGLALLTVGFFAAHTVASSWVGRRAEHGRAVASGLYLGAYYVGSSVGGTLGGVAYGLAGWPATVVFMVVLLALAAVTAWPLRPSPHSS</sequence>
<comment type="caution">
    <text evidence="10">The sequence shown here is derived from an EMBL/GenBank/DDBJ whole genome shotgun (WGS) entry which is preliminary data.</text>
</comment>
<keyword evidence="5 8" id="KW-0812">Transmembrane</keyword>
<proteinExistence type="inferred from homology"/>
<feature type="transmembrane region" description="Helical" evidence="8">
    <location>
        <begin position="231"/>
        <end position="254"/>
    </location>
</feature>
<evidence type="ECO:0000259" key="9">
    <source>
        <dbReference type="PROSITE" id="PS50850"/>
    </source>
</evidence>
<keyword evidence="7 8" id="KW-0472">Membrane</keyword>
<dbReference type="PROSITE" id="PS00216">
    <property type="entry name" value="SUGAR_TRANSPORT_1"/>
    <property type="match status" value="1"/>
</dbReference>
<dbReference type="PANTHER" id="PTHR43271:SF1">
    <property type="entry name" value="INNER MEMBRANE TRANSPORT PROTEIN YNFM"/>
    <property type="match status" value="1"/>
</dbReference>
<evidence type="ECO:0000256" key="4">
    <source>
        <dbReference type="ARBA" id="ARBA00022475"/>
    </source>
</evidence>
<evidence type="ECO:0000256" key="7">
    <source>
        <dbReference type="ARBA" id="ARBA00023136"/>
    </source>
</evidence>
<feature type="transmembrane region" description="Helical" evidence="8">
    <location>
        <begin position="21"/>
        <end position="40"/>
    </location>
</feature>
<dbReference type="RefSeq" id="WP_345424487.1">
    <property type="nucleotide sequence ID" value="NZ_BAABHO010000079.1"/>
</dbReference>
<feature type="transmembrane region" description="Helical" evidence="8">
    <location>
        <begin position="177"/>
        <end position="199"/>
    </location>
</feature>
<accession>A0ABP9CP43</accession>
<dbReference type="InterPro" id="IPR036259">
    <property type="entry name" value="MFS_trans_sf"/>
</dbReference>
<keyword evidence="4" id="KW-1003">Cell membrane</keyword>
<keyword evidence="11" id="KW-1185">Reference proteome</keyword>
<feature type="transmembrane region" description="Helical" evidence="8">
    <location>
        <begin position="294"/>
        <end position="315"/>
    </location>
</feature>
<evidence type="ECO:0000256" key="1">
    <source>
        <dbReference type="ARBA" id="ARBA00004651"/>
    </source>
</evidence>
<evidence type="ECO:0000256" key="6">
    <source>
        <dbReference type="ARBA" id="ARBA00022989"/>
    </source>
</evidence>
<feature type="transmembrane region" description="Helical" evidence="8">
    <location>
        <begin position="321"/>
        <end position="340"/>
    </location>
</feature>
<dbReference type="SUPFAM" id="SSF103473">
    <property type="entry name" value="MFS general substrate transporter"/>
    <property type="match status" value="1"/>
</dbReference>
<keyword evidence="3" id="KW-0813">Transport</keyword>
<feature type="transmembrane region" description="Helical" evidence="8">
    <location>
        <begin position="382"/>
        <end position="399"/>
    </location>
</feature>
<reference evidence="11" key="1">
    <citation type="journal article" date="2019" name="Int. J. Syst. Evol. Microbiol.">
        <title>The Global Catalogue of Microorganisms (GCM) 10K type strain sequencing project: providing services to taxonomists for standard genome sequencing and annotation.</title>
        <authorList>
            <consortium name="The Broad Institute Genomics Platform"/>
            <consortium name="The Broad Institute Genome Sequencing Center for Infectious Disease"/>
            <person name="Wu L."/>
            <person name="Ma J."/>
        </authorList>
    </citation>
    <scope>NUCLEOTIDE SEQUENCE [LARGE SCALE GENOMIC DNA]</scope>
    <source>
        <strain evidence="11">JCM 17979</strain>
    </source>
</reference>
<protein>
    <submittedName>
        <fullName evidence="10">MFS transporter</fullName>
    </submittedName>
</protein>
<evidence type="ECO:0000256" key="5">
    <source>
        <dbReference type="ARBA" id="ARBA00022692"/>
    </source>
</evidence>
<evidence type="ECO:0000256" key="3">
    <source>
        <dbReference type="ARBA" id="ARBA00022448"/>
    </source>
</evidence>
<dbReference type="InterPro" id="IPR020846">
    <property type="entry name" value="MFS_dom"/>
</dbReference>
<evidence type="ECO:0000313" key="10">
    <source>
        <dbReference type="EMBL" id="GAA4812225.1"/>
    </source>
</evidence>
<comment type="subcellular location">
    <subcellularLocation>
        <location evidence="1">Cell membrane</location>
        <topology evidence="1">Multi-pass membrane protein</topology>
    </subcellularLocation>
</comment>
<gene>
    <name evidence="10" type="ORF">GCM10023200_57500</name>
</gene>
<dbReference type="PROSITE" id="PS50850">
    <property type="entry name" value="MFS"/>
    <property type="match status" value="1"/>
</dbReference>
<feature type="transmembrane region" description="Helical" evidence="8">
    <location>
        <begin position="260"/>
        <end position="282"/>
    </location>
</feature>
<feature type="transmembrane region" description="Helical" evidence="8">
    <location>
        <begin position="352"/>
        <end position="376"/>
    </location>
</feature>
<evidence type="ECO:0000256" key="8">
    <source>
        <dbReference type="SAM" id="Phobius"/>
    </source>
</evidence>
<dbReference type="Proteomes" id="UP001500928">
    <property type="component" value="Unassembled WGS sequence"/>
</dbReference>
<keyword evidence="6 8" id="KW-1133">Transmembrane helix</keyword>
<comment type="similarity">
    <text evidence="2">Belongs to the major facilitator superfamily.</text>
</comment>
<evidence type="ECO:0000256" key="2">
    <source>
        <dbReference type="ARBA" id="ARBA00008335"/>
    </source>
</evidence>
<feature type="transmembrane region" description="Helical" evidence="8">
    <location>
        <begin position="90"/>
        <end position="109"/>
    </location>
</feature>
<dbReference type="CDD" id="cd17324">
    <property type="entry name" value="MFS_NepI_like"/>
    <property type="match status" value="1"/>
</dbReference>
<feature type="transmembrane region" description="Helical" evidence="8">
    <location>
        <begin position="60"/>
        <end position="78"/>
    </location>
</feature>
<dbReference type="EMBL" id="BAABHO010000079">
    <property type="protein sequence ID" value="GAA4812225.1"/>
    <property type="molecule type" value="Genomic_DNA"/>
</dbReference>
<name>A0ABP9CP43_9PSEU</name>
<dbReference type="Gene3D" id="1.20.1250.20">
    <property type="entry name" value="MFS general substrate transporter like domains"/>
    <property type="match status" value="1"/>
</dbReference>
<organism evidence="10 11">
    <name type="scientific">Actinomycetospora chlora</name>
    <dbReference type="NCBI Taxonomy" id="663608"/>
    <lineage>
        <taxon>Bacteria</taxon>
        <taxon>Bacillati</taxon>
        <taxon>Actinomycetota</taxon>
        <taxon>Actinomycetes</taxon>
        <taxon>Pseudonocardiales</taxon>
        <taxon>Pseudonocardiaceae</taxon>
        <taxon>Actinomycetospora</taxon>
    </lineage>
</organism>
<dbReference type="PANTHER" id="PTHR43271">
    <property type="entry name" value="BLL2771 PROTEIN"/>
    <property type="match status" value="1"/>
</dbReference>
<evidence type="ECO:0000313" key="11">
    <source>
        <dbReference type="Proteomes" id="UP001500928"/>
    </source>
</evidence>
<dbReference type="Pfam" id="PF07690">
    <property type="entry name" value="MFS_1"/>
    <property type="match status" value="1"/>
</dbReference>
<feature type="domain" description="Major facilitator superfamily (MFS) profile" evidence="9">
    <location>
        <begin position="20"/>
        <end position="404"/>
    </location>
</feature>